<evidence type="ECO:0000313" key="4">
    <source>
        <dbReference type="Proteomes" id="UP000539957"/>
    </source>
</evidence>
<dbReference type="Pfam" id="PF26079">
    <property type="entry name" value="Baseplate_J_C"/>
    <property type="match status" value="1"/>
</dbReference>
<dbReference type="InterPro" id="IPR058530">
    <property type="entry name" value="Baseplate_J-like_C"/>
</dbReference>
<dbReference type="RefSeq" id="WP_311769909.1">
    <property type="nucleotide sequence ID" value="NZ_JACHKY010000002.1"/>
</dbReference>
<accession>A0A7W7N3Q0</accession>
<comment type="caution">
    <text evidence="3">The sequence shown here is derived from an EMBL/GenBank/DDBJ whole genome shotgun (WGS) entry which is preliminary data.</text>
</comment>
<proteinExistence type="predicted"/>
<evidence type="ECO:0000313" key="3">
    <source>
        <dbReference type="EMBL" id="MBB4797584.1"/>
    </source>
</evidence>
<keyword evidence="4" id="KW-1185">Reference proteome</keyword>
<name>A0A7W7N3Q0_9CAUL</name>
<gene>
    <name evidence="3" type="ORF">HNP32_001308</name>
</gene>
<feature type="domain" description="Baseplate J-like central" evidence="1">
    <location>
        <begin position="148"/>
        <end position="220"/>
    </location>
</feature>
<dbReference type="PANTHER" id="PTHR35862">
    <property type="entry name" value="FELS-2 PROPHAGE PROTEIN"/>
    <property type="match status" value="1"/>
</dbReference>
<dbReference type="InterPro" id="IPR052726">
    <property type="entry name" value="Phage_Baseplate_Hub"/>
</dbReference>
<evidence type="ECO:0000259" key="1">
    <source>
        <dbReference type="Pfam" id="PF26078"/>
    </source>
</evidence>
<dbReference type="InterPro" id="IPR058531">
    <property type="entry name" value="Baseplate_J_M"/>
</dbReference>
<sequence>MARPRPYPAMTQYSGPAGGTTAVDLSRLPFPAVIEVLSFDQIVASAKARLIELAPEVEPVLQDESEVLVKLIQLFAYRELNLRQRVNDAAKAMTLPYAIGADLDVAAQPFATRLVITPANPLTGAPAVMESDEALRERALLGPEGYSVAGPAGAYVSFARAASGDVLDASCVSPAPGQVLVTILARSGDGTPSQALLEEVRAYVAADDVRPLTDQVMVQAAEVTTFTVDAVIRTFTGPDSALVLTEARRRLDAYLARSRRLGRDVTRAALIAALCTDGVQDVDLIAPAQTIVCSPTETALCTGILISHGGAAE</sequence>
<feature type="domain" description="Baseplate J-like C-terminal" evidence="2">
    <location>
        <begin position="228"/>
        <end position="304"/>
    </location>
</feature>
<dbReference type="InterPro" id="IPR014507">
    <property type="entry name" value="Baseplate_assembly_J_pred"/>
</dbReference>
<organism evidence="3 4">
    <name type="scientific">Brevundimonas bullata</name>
    <dbReference type="NCBI Taxonomy" id="13160"/>
    <lineage>
        <taxon>Bacteria</taxon>
        <taxon>Pseudomonadati</taxon>
        <taxon>Pseudomonadota</taxon>
        <taxon>Alphaproteobacteria</taxon>
        <taxon>Caulobacterales</taxon>
        <taxon>Caulobacteraceae</taxon>
        <taxon>Brevundimonas</taxon>
    </lineage>
</organism>
<reference evidence="3 4" key="1">
    <citation type="submission" date="2020-08" db="EMBL/GenBank/DDBJ databases">
        <title>Functional genomics of gut bacteria from endangered species of beetles.</title>
        <authorList>
            <person name="Carlos-Shanley C."/>
        </authorList>
    </citation>
    <scope>NUCLEOTIDE SEQUENCE [LARGE SCALE GENOMIC DNA]</scope>
    <source>
        <strain evidence="3 4">S00123</strain>
    </source>
</reference>
<dbReference type="EMBL" id="JACHKY010000002">
    <property type="protein sequence ID" value="MBB4797584.1"/>
    <property type="molecule type" value="Genomic_DNA"/>
</dbReference>
<protein>
    <submittedName>
        <fullName evidence="3">Phage-related baseplate assembly protein</fullName>
    </submittedName>
</protein>
<evidence type="ECO:0000259" key="2">
    <source>
        <dbReference type="Pfam" id="PF26079"/>
    </source>
</evidence>
<dbReference type="PIRSF" id="PIRSF020481">
    <property type="entry name" value="BAP"/>
    <property type="match status" value="1"/>
</dbReference>
<dbReference type="Pfam" id="PF26078">
    <property type="entry name" value="Baseplate_J_M"/>
    <property type="match status" value="1"/>
</dbReference>
<dbReference type="PANTHER" id="PTHR35862:SF1">
    <property type="entry name" value="FELS-2 PROPHAGE PROTEIN"/>
    <property type="match status" value="1"/>
</dbReference>
<dbReference type="AlphaFoldDB" id="A0A7W7N3Q0"/>
<dbReference type="Proteomes" id="UP000539957">
    <property type="component" value="Unassembled WGS sequence"/>
</dbReference>